<evidence type="ECO:0000313" key="2">
    <source>
        <dbReference type="Proteomes" id="UP000023566"/>
    </source>
</evidence>
<evidence type="ECO:0000313" key="1">
    <source>
        <dbReference type="EMBL" id="EZP77271.1"/>
    </source>
</evidence>
<dbReference type="EMBL" id="AOTZ01000004">
    <property type="protein sequence ID" value="EZP77271.1"/>
    <property type="molecule type" value="Genomic_DNA"/>
</dbReference>
<reference evidence="1 2" key="1">
    <citation type="journal article" date="2014" name="Appl. Microbiol. Biotechnol.">
        <title>Transformable facultative thermophile Geobacillus stearothermophilus NUB3621 as a host strain for metabolic engineering.</title>
        <authorList>
            <person name="Blanchard K."/>
            <person name="Robic S."/>
            <person name="Matsumura I."/>
        </authorList>
    </citation>
    <scope>NUCLEOTIDE SEQUENCE [LARGE SCALE GENOMIC DNA]</scope>
    <source>
        <strain evidence="1 2">NUB3621</strain>
    </source>
</reference>
<accession>A0ABC9VF78</accession>
<dbReference type="Proteomes" id="UP000023566">
    <property type="component" value="Chromosome"/>
</dbReference>
<keyword evidence="2" id="KW-1185">Reference proteome</keyword>
<protein>
    <submittedName>
        <fullName evidence="1">Uncharacterized protein</fullName>
    </submittedName>
</protein>
<dbReference type="AlphaFoldDB" id="A0ABC9VF78"/>
<proteinExistence type="predicted"/>
<organism evidence="1 2">
    <name type="scientific">Parageobacillus genomosp. 1</name>
    <dbReference type="NCBI Taxonomy" id="1295642"/>
    <lineage>
        <taxon>Bacteria</taxon>
        <taxon>Bacillati</taxon>
        <taxon>Bacillota</taxon>
        <taxon>Bacilli</taxon>
        <taxon>Bacillales</taxon>
        <taxon>Anoxybacillaceae</taxon>
        <taxon>Parageobacillus</taxon>
    </lineage>
</organism>
<comment type="caution">
    <text evidence="1">The sequence shown here is derived from an EMBL/GenBank/DDBJ whole genome shotgun (WGS) entry which is preliminary data.</text>
</comment>
<name>A0ABC9VF78_9BACL</name>
<sequence length="66" mass="7717">MERREGEEEIGSQLVLFSMAYTEKMRNKEAQSKYGLLFLWQTEGIMMKPSWSIKFRQACNGVVPIN</sequence>
<gene>
    <name evidence="1" type="ORF">H839_06509</name>
</gene>